<gene>
    <name evidence="1" type="ORF">OUZ56_027230</name>
</gene>
<reference evidence="1 2" key="1">
    <citation type="journal article" date="2023" name="Nucleic Acids Res.">
        <title>The hologenome of Daphnia magna reveals possible DNA methylation and microbiome-mediated evolution of the host genome.</title>
        <authorList>
            <person name="Chaturvedi A."/>
            <person name="Li X."/>
            <person name="Dhandapani V."/>
            <person name="Marshall H."/>
            <person name="Kissane S."/>
            <person name="Cuenca-Cambronero M."/>
            <person name="Asole G."/>
            <person name="Calvet F."/>
            <person name="Ruiz-Romero M."/>
            <person name="Marangio P."/>
            <person name="Guigo R."/>
            <person name="Rago D."/>
            <person name="Mirbahai L."/>
            <person name="Eastwood N."/>
            <person name="Colbourne J.K."/>
            <person name="Zhou J."/>
            <person name="Mallon E."/>
            <person name="Orsini L."/>
        </authorList>
    </citation>
    <scope>NUCLEOTIDE SEQUENCE [LARGE SCALE GENOMIC DNA]</scope>
    <source>
        <strain evidence="1">LRV0_1</strain>
    </source>
</reference>
<proteinExistence type="predicted"/>
<evidence type="ECO:0000313" key="1">
    <source>
        <dbReference type="EMBL" id="KAK4014720.1"/>
    </source>
</evidence>
<comment type="caution">
    <text evidence="1">The sequence shown here is derived from an EMBL/GenBank/DDBJ whole genome shotgun (WGS) entry which is preliminary data.</text>
</comment>
<organism evidence="1 2">
    <name type="scientific">Daphnia magna</name>
    <dbReference type="NCBI Taxonomy" id="35525"/>
    <lineage>
        <taxon>Eukaryota</taxon>
        <taxon>Metazoa</taxon>
        <taxon>Ecdysozoa</taxon>
        <taxon>Arthropoda</taxon>
        <taxon>Crustacea</taxon>
        <taxon>Branchiopoda</taxon>
        <taxon>Diplostraca</taxon>
        <taxon>Cladocera</taxon>
        <taxon>Anomopoda</taxon>
        <taxon>Daphniidae</taxon>
        <taxon>Daphnia</taxon>
    </lineage>
</organism>
<dbReference type="Proteomes" id="UP001234178">
    <property type="component" value="Unassembled WGS sequence"/>
</dbReference>
<evidence type="ECO:0000313" key="2">
    <source>
        <dbReference type="Proteomes" id="UP001234178"/>
    </source>
</evidence>
<keyword evidence="2" id="KW-1185">Reference proteome</keyword>
<sequence>MYCLKCTCVSFKQNRKNKENKKNLRQLNDATRSAQGRPIRLEISKACLQCLQPYYK</sequence>
<protein>
    <submittedName>
        <fullName evidence="1">Uncharacterized protein</fullName>
    </submittedName>
</protein>
<accession>A0ABQ9ZP56</accession>
<name>A0ABQ9ZP56_9CRUS</name>
<dbReference type="EMBL" id="JAOYFB010000004">
    <property type="protein sequence ID" value="KAK4014720.1"/>
    <property type="molecule type" value="Genomic_DNA"/>
</dbReference>